<sequence>MSHYGFIFAAYAVTAIVLVGLIAWVVADGRTQKAALDELDRRGIRRRSDRAS</sequence>
<evidence type="ECO:0000256" key="4">
    <source>
        <dbReference type="ARBA" id="ARBA00016461"/>
    </source>
</evidence>
<keyword evidence="10 12" id="KW-1133">Transmembrane helix</keyword>
<keyword evidence="6 12" id="KW-1003">Cell membrane</keyword>
<reference evidence="13 14" key="1">
    <citation type="submission" date="2024-02" db="EMBL/GenBank/DDBJ databases">
        <title>Genome analysis and characterization of Microbaculum marinisediminis sp. nov., isolated from marine sediment.</title>
        <authorList>
            <person name="Du Z.-J."/>
            <person name="Ye Y.-Q."/>
            <person name="Zhang Z.-R."/>
            <person name="Yuan S.-M."/>
            <person name="Zhang X.-Y."/>
        </authorList>
    </citation>
    <scope>NUCLEOTIDE SEQUENCE [LARGE SCALE GENOMIC DNA]</scope>
    <source>
        <strain evidence="13 14">SDUM1044001</strain>
    </source>
</reference>
<name>A0AAW9RSD6_9HYPH</name>
<keyword evidence="14" id="KW-1185">Reference proteome</keyword>
<evidence type="ECO:0000256" key="11">
    <source>
        <dbReference type="ARBA" id="ARBA00023136"/>
    </source>
</evidence>
<comment type="caution">
    <text evidence="13">The sequence shown here is derived from an EMBL/GenBank/DDBJ whole genome shotgun (WGS) entry which is preliminary data.</text>
</comment>
<evidence type="ECO:0000256" key="2">
    <source>
        <dbReference type="ARBA" id="ARBA00004377"/>
    </source>
</evidence>
<dbReference type="AlphaFoldDB" id="A0AAW9RSD6"/>
<dbReference type="Proteomes" id="UP001378188">
    <property type="component" value="Unassembled WGS sequence"/>
</dbReference>
<keyword evidence="11 12" id="KW-0472">Membrane</keyword>
<evidence type="ECO:0000256" key="8">
    <source>
        <dbReference type="ARBA" id="ARBA00022692"/>
    </source>
</evidence>
<evidence type="ECO:0000256" key="6">
    <source>
        <dbReference type="ARBA" id="ARBA00022475"/>
    </source>
</evidence>
<evidence type="ECO:0000256" key="10">
    <source>
        <dbReference type="ARBA" id="ARBA00022989"/>
    </source>
</evidence>
<evidence type="ECO:0000256" key="12">
    <source>
        <dbReference type="RuleBase" id="RU363101"/>
    </source>
</evidence>
<dbReference type="EMBL" id="JAZHOF010000014">
    <property type="protein sequence ID" value="MEJ8574780.1"/>
    <property type="molecule type" value="Genomic_DNA"/>
</dbReference>
<organism evidence="13 14">
    <name type="scientific">Microbaculum marinum</name>
    <dbReference type="NCBI Taxonomy" id="1764581"/>
    <lineage>
        <taxon>Bacteria</taxon>
        <taxon>Pseudomonadati</taxon>
        <taxon>Pseudomonadota</taxon>
        <taxon>Alphaproteobacteria</taxon>
        <taxon>Hyphomicrobiales</taxon>
        <taxon>Tepidamorphaceae</taxon>
        <taxon>Microbaculum</taxon>
    </lineage>
</organism>
<evidence type="ECO:0000256" key="7">
    <source>
        <dbReference type="ARBA" id="ARBA00022519"/>
    </source>
</evidence>
<evidence type="ECO:0000256" key="1">
    <source>
        <dbReference type="ARBA" id="ARBA00002442"/>
    </source>
</evidence>
<evidence type="ECO:0000256" key="5">
    <source>
        <dbReference type="ARBA" id="ARBA00022448"/>
    </source>
</evidence>
<comment type="subcellular location">
    <subcellularLocation>
        <location evidence="2 12">Cell inner membrane</location>
        <topology evidence="2 12">Single-pass membrane protein</topology>
    </subcellularLocation>
</comment>
<comment type="similarity">
    <text evidence="3 12">Belongs to the CcmD/CycX/HelD family.</text>
</comment>
<dbReference type="RefSeq" id="WP_340332478.1">
    <property type="nucleotide sequence ID" value="NZ_JAZHOF010000014.1"/>
</dbReference>
<evidence type="ECO:0000313" key="13">
    <source>
        <dbReference type="EMBL" id="MEJ8574780.1"/>
    </source>
</evidence>
<evidence type="ECO:0000313" key="14">
    <source>
        <dbReference type="Proteomes" id="UP001378188"/>
    </source>
</evidence>
<dbReference type="InterPro" id="IPR007078">
    <property type="entry name" value="Haem_export_protD_CcmD"/>
</dbReference>
<gene>
    <name evidence="13" type="primary">ccmD</name>
    <name evidence="13" type="ORF">V3328_25115</name>
</gene>
<evidence type="ECO:0000256" key="9">
    <source>
        <dbReference type="ARBA" id="ARBA00022748"/>
    </source>
</evidence>
<keyword evidence="7 12" id="KW-0997">Cell inner membrane</keyword>
<proteinExistence type="inferred from homology"/>
<feature type="transmembrane region" description="Helical" evidence="12">
    <location>
        <begin position="6"/>
        <end position="27"/>
    </location>
</feature>
<dbReference type="GO" id="GO:0017004">
    <property type="term" value="P:cytochrome complex assembly"/>
    <property type="evidence" value="ECO:0007669"/>
    <property type="project" value="UniProtKB-KW"/>
</dbReference>
<keyword evidence="5 12" id="KW-0813">Transport</keyword>
<keyword evidence="9 12" id="KW-0201">Cytochrome c-type biogenesis</keyword>
<keyword evidence="8 12" id="KW-0812">Transmembrane</keyword>
<dbReference type="GO" id="GO:0005886">
    <property type="term" value="C:plasma membrane"/>
    <property type="evidence" value="ECO:0007669"/>
    <property type="project" value="UniProtKB-SubCell"/>
</dbReference>
<dbReference type="GO" id="GO:0015886">
    <property type="term" value="P:heme transport"/>
    <property type="evidence" value="ECO:0007669"/>
    <property type="project" value="InterPro"/>
</dbReference>
<evidence type="ECO:0000256" key="3">
    <source>
        <dbReference type="ARBA" id="ARBA00008741"/>
    </source>
</evidence>
<dbReference type="NCBIfam" id="TIGR03141">
    <property type="entry name" value="cytochro_ccmD"/>
    <property type="match status" value="1"/>
</dbReference>
<accession>A0AAW9RSD6</accession>
<comment type="function">
    <text evidence="1 12">Required for the export of heme to the periplasm for the biogenesis of c-type cytochromes.</text>
</comment>
<protein>
    <recommendedName>
        <fullName evidence="4 12">Heme exporter protein D</fullName>
    </recommendedName>
</protein>
<dbReference type="Pfam" id="PF04995">
    <property type="entry name" value="CcmD"/>
    <property type="match status" value="1"/>
</dbReference>